<dbReference type="Proteomes" id="UP000316096">
    <property type="component" value="Unassembled WGS sequence"/>
</dbReference>
<evidence type="ECO:0000256" key="1">
    <source>
        <dbReference type="SAM" id="MobiDB-lite"/>
    </source>
</evidence>
<dbReference type="AlphaFoldDB" id="A0A543CHK0"/>
<evidence type="ECO:0000313" key="2">
    <source>
        <dbReference type="EMBL" id="TQL96579.1"/>
    </source>
</evidence>
<feature type="compositionally biased region" description="Basic and acidic residues" evidence="1">
    <location>
        <begin position="348"/>
        <end position="359"/>
    </location>
</feature>
<accession>A0A543CHK0</accession>
<proteinExistence type="predicted"/>
<dbReference type="OrthoDB" id="4025922at2"/>
<feature type="region of interest" description="Disordered" evidence="1">
    <location>
        <begin position="418"/>
        <end position="439"/>
    </location>
</feature>
<dbReference type="SUPFAM" id="SSF53300">
    <property type="entry name" value="vWA-like"/>
    <property type="match status" value="1"/>
</dbReference>
<sequence>MTGHLIAATPARRVPAGAWLRLSAALTAQAETLTGRDDLTVTCAPGAGHGAPGCFIPSLATIELDGAHLGHVPSTCDPRRPSDRERYPALWGVFLHETAHVRHSDWHARIAPTLTPLTPASTGPGAGATTAHLQAATLLEESRIEAVHLRTRPADRRWLRACTSQLILADFTAPPTSPGITPSGTPMIPGTPAVTPQVAMTPWEAAHAAALLLARVDAGVLEAEETQTLATTITGILGASRLSALSALWHTAHATADDDHETMLDLGRRWCTILGAHADEPPPDSQEMEKNAGESSGPSPLAEAITAALTAVADADAPPPQPVSGPGPAHERAAEQQARRSASNAARRVFDPGHQDGGPDRITGTRPPTPAEQAAARKLAGHLKGAAHRDRIPTATTSATPPGRLRMRGALAADAQRAAGATPTAEPFTRTTRRHVPTPPLRLGIACDVSGSMRELAAPIASAAWILAKAAASVPDARSATVIFGRGVQPITYPGKTPARVREFKAVDSYEKFCDAIDALDGAVQLSRPDAARLLVIVSDGCFREPELIGGQQRVTRLIRNGCAVLWLALDMAVCMDGAHLITLTTPADAADVIGRAAVRALRAT</sequence>
<feature type="compositionally biased region" description="Low complexity" evidence="1">
    <location>
        <begin position="418"/>
        <end position="430"/>
    </location>
</feature>
<name>A0A543CHK0_9ACTN</name>
<evidence type="ECO:0008006" key="4">
    <source>
        <dbReference type="Google" id="ProtNLM"/>
    </source>
</evidence>
<evidence type="ECO:0000313" key="3">
    <source>
        <dbReference type="Proteomes" id="UP000316096"/>
    </source>
</evidence>
<organism evidence="2 3">
    <name type="scientific">Actinoallomurus bryophytorum</name>
    <dbReference type="NCBI Taxonomy" id="1490222"/>
    <lineage>
        <taxon>Bacteria</taxon>
        <taxon>Bacillati</taxon>
        <taxon>Actinomycetota</taxon>
        <taxon>Actinomycetes</taxon>
        <taxon>Streptosporangiales</taxon>
        <taxon>Thermomonosporaceae</taxon>
        <taxon>Actinoallomurus</taxon>
    </lineage>
</organism>
<dbReference type="InterPro" id="IPR036465">
    <property type="entry name" value="vWFA_dom_sf"/>
</dbReference>
<gene>
    <name evidence="2" type="ORF">FB559_2118</name>
</gene>
<feature type="region of interest" description="Disordered" evidence="1">
    <location>
        <begin position="275"/>
        <end position="300"/>
    </location>
</feature>
<feature type="compositionally biased region" description="Basic and acidic residues" evidence="1">
    <location>
        <begin position="329"/>
        <end position="338"/>
    </location>
</feature>
<protein>
    <recommendedName>
        <fullName evidence="4">VWA domain containing CoxE-like protein</fullName>
    </recommendedName>
</protein>
<comment type="caution">
    <text evidence="2">The sequence shown here is derived from an EMBL/GenBank/DDBJ whole genome shotgun (WGS) entry which is preliminary data.</text>
</comment>
<dbReference type="RefSeq" id="WP_141955418.1">
    <property type="nucleotide sequence ID" value="NZ_VFOZ01000001.1"/>
</dbReference>
<dbReference type="EMBL" id="VFOZ01000001">
    <property type="protein sequence ID" value="TQL96579.1"/>
    <property type="molecule type" value="Genomic_DNA"/>
</dbReference>
<feature type="region of interest" description="Disordered" evidence="1">
    <location>
        <begin position="315"/>
        <end position="373"/>
    </location>
</feature>
<reference evidence="2 3" key="1">
    <citation type="submission" date="2019-06" db="EMBL/GenBank/DDBJ databases">
        <title>Sequencing the genomes of 1000 actinobacteria strains.</title>
        <authorList>
            <person name="Klenk H.-P."/>
        </authorList>
    </citation>
    <scope>NUCLEOTIDE SEQUENCE [LARGE SCALE GENOMIC DNA]</scope>
    <source>
        <strain evidence="2 3">DSM 102200</strain>
    </source>
</reference>
<keyword evidence="3" id="KW-1185">Reference proteome</keyword>